<feature type="compositionally biased region" description="Basic and acidic residues" evidence="1">
    <location>
        <begin position="1"/>
        <end position="21"/>
    </location>
</feature>
<evidence type="ECO:0000313" key="3">
    <source>
        <dbReference type="Proteomes" id="UP000092460"/>
    </source>
</evidence>
<dbReference type="Proteomes" id="UP000092460">
    <property type="component" value="Unassembled WGS sequence"/>
</dbReference>
<reference evidence="2" key="2">
    <citation type="submission" date="2020-05" db="UniProtKB">
        <authorList>
            <consortium name="EnsemblMetazoa"/>
        </authorList>
    </citation>
    <scope>IDENTIFICATION</scope>
    <source>
        <strain evidence="2">IAEA</strain>
    </source>
</reference>
<dbReference type="AlphaFoldDB" id="A0A1B0B4N6"/>
<organism evidence="2 3">
    <name type="scientific">Glossina palpalis gambiensis</name>
    <dbReference type="NCBI Taxonomy" id="67801"/>
    <lineage>
        <taxon>Eukaryota</taxon>
        <taxon>Metazoa</taxon>
        <taxon>Ecdysozoa</taxon>
        <taxon>Arthropoda</taxon>
        <taxon>Hexapoda</taxon>
        <taxon>Insecta</taxon>
        <taxon>Pterygota</taxon>
        <taxon>Neoptera</taxon>
        <taxon>Endopterygota</taxon>
        <taxon>Diptera</taxon>
        <taxon>Brachycera</taxon>
        <taxon>Muscomorpha</taxon>
        <taxon>Hippoboscoidea</taxon>
        <taxon>Glossinidae</taxon>
        <taxon>Glossina</taxon>
    </lineage>
</organism>
<feature type="region of interest" description="Disordered" evidence="1">
    <location>
        <begin position="1"/>
        <end position="46"/>
    </location>
</feature>
<evidence type="ECO:0000256" key="1">
    <source>
        <dbReference type="SAM" id="MobiDB-lite"/>
    </source>
</evidence>
<reference evidence="3" key="1">
    <citation type="submission" date="2015-01" db="EMBL/GenBank/DDBJ databases">
        <authorList>
            <person name="Aksoy S."/>
            <person name="Warren W."/>
            <person name="Wilson R.K."/>
        </authorList>
    </citation>
    <scope>NUCLEOTIDE SEQUENCE [LARGE SCALE GENOMIC DNA]</scope>
    <source>
        <strain evidence="3">IAEA</strain>
    </source>
</reference>
<name>A0A1B0B4N6_9MUSC</name>
<accession>A0A1B0B4N6</accession>
<dbReference type="VEuPathDB" id="VectorBase:GPPI018717"/>
<keyword evidence="3" id="KW-1185">Reference proteome</keyword>
<protein>
    <submittedName>
        <fullName evidence="2">Uncharacterized protein</fullName>
    </submittedName>
</protein>
<sequence length="84" mass="9513">MEKLGKGGRKDRLIDPREKTRAKTSAPSSKARGFNIEDAENERRSARSIARGRLHILTTTSPMRDCCLVNANRHSHIVATERRE</sequence>
<dbReference type="EnsemblMetazoa" id="GPPI018717-RA">
    <property type="protein sequence ID" value="GPPI018717-PA"/>
    <property type="gene ID" value="GPPI018717"/>
</dbReference>
<proteinExistence type="predicted"/>
<dbReference type="EMBL" id="JXJN01008377">
    <property type="status" value="NOT_ANNOTATED_CDS"/>
    <property type="molecule type" value="Genomic_DNA"/>
</dbReference>
<evidence type="ECO:0000313" key="2">
    <source>
        <dbReference type="EnsemblMetazoa" id="GPPI018717-PA"/>
    </source>
</evidence>